<organism evidence="2 3">
    <name type="scientific">Patiria miniata</name>
    <name type="common">Bat star</name>
    <name type="synonym">Asterina miniata</name>
    <dbReference type="NCBI Taxonomy" id="46514"/>
    <lineage>
        <taxon>Eukaryota</taxon>
        <taxon>Metazoa</taxon>
        <taxon>Echinodermata</taxon>
        <taxon>Eleutherozoa</taxon>
        <taxon>Asterozoa</taxon>
        <taxon>Asteroidea</taxon>
        <taxon>Valvatacea</taxon>
        <taxon>Valvatida</taxon>
        <taxon>Asterinidae</taxon>
        <taxon>Patiria</taxon>
    </lineage>
</organism>
<evidence type="ECO:0000313" key="3">
    <source>
        <dbReference type="Proteomes" id="UP000887568"/>
    </source>
</evidence>
<dbReference type="EnsemblMetazoa" id="XM_038205199.1">
    <property type="protein sequence ID" value="XP_038061127.1"/>
    <property type="gene ID" value="LOC119731911"/>
</dbReference>
<evidence type="ECO:0000313" key="2">
    <source>
        <dbReference type="EnsemblMetazoa" id="XP_038061127.1"/>
    </source>
</evidence>
<reference evidence="2" key="1">
    <citation type="submission" date="2022-11" db="UniProtKB">
        <authorList>
            <consortium name="EnsemblMetazoa"/>
        </authorList>
    </citation>
    <scope>IDENTIFICATION</scope>
</reference>
<dbReference type="RefSeq" id="XP_038061127.1">
    <property type="nucleotide sequence ID" value="XM_038205199.1"/>
</dbReference>
<accession>A0A914AB90</accession>
<dbReference type="OrthoDB" id="10060229at2759"/>
<sequence length="1726" mass="190176">MNVDTHLQLGQSTGLLAGFQANVSSAPFNDPGKPALYESQIRLKEPDLDAKWDWPTITLHGNTESLLSALVQVKLRPRASEGKPSEGGGFPSWPSGALILAGLTPDERAEALQKLSSQVGVDLSNNDLSYALVRRTRTVGKATYTSYEKGLFRIQPGVVRPEAMEALKALEKTEDPTLVSIEGAKGYLNFYETFGSHFISSIQAGDSLYQVFAYAEAEFKVISEFYADQLDYLTGPSAPSFVIFTTPKNEAGYGYTEAAGTIGIESGDPAMAQSLADGLWLDTEYSGTNSIFIPYVGPSEGININETLQKVTVISTQLASLSVYAEYYRMLIWWRIFKAAMYAKYANGVDVAPYLSNNCPYDLQEVYKDSNPISGDGLLSTLATPVVNIFQERVELSQVNLQFPELVETFSVFSNAIEVVPNPQEFPDVQVNGSSTVTLFGHIFSSGGTSAVPPNLLLSESAYKAIKGRISSGEFYGGLRVSCVTSGQFFVIMNGLIFEYAKGKVSIPGDVRVSPSQEVALERVVDLQFGLVAAEARLNFLFAEYSKDDPSMELMKRYLYWLAAVAGGESGTAANEQLAAVQARALQLATVAANPMGAGVPVPYLKYDAYKDVVNNVQNVLNTASYELSSYQEQIRDRKAEERLIDNLDALNENIIKTGQLLCDYISAQASYQGSIADMFSSIFEDQKKKLDMAADREKELRSSLEGQRNIVKDEVAKYKKAVVNWQDKEMLKAAFDVAEQLFKIDFIFKAPGNAIDALKEMEVTVQKIQDAMKAFDVVMKAYESLGPLPSDPQAVVDALQDIGLNGVQMPSTLEWDELKMNMDATLGSGPPVPERYILGGAFNILVARGKALMECQATIQQISADLSSLNMKIQLSEEQQKRLEELKVVLDAKPDELEVPKVDLIGLSGQLLLFQRQMLMTLASTVMIQDRGLQYEYIRPPTPIGSFTMLNLQLTMVKQSQSINEGMTVQPPPMDYEHPIFYEIHGVNPNTITNNQAHSFDIQMNRREFAFFNYVRVKKVEVEIGGIKSTNSGKYYTELVFDGKPFFDRGFNGEPLTFQTVSRIFTGLHEVSSSSHVPPLQAAKTFKPSMRLAIFGDRSFDNISEITPFSTWKVSLPATSSNEGIQFDNFPGGVTVRLIFHIFAQLKETGLTPKEIFMRSHDLLISRGLRTSHPVFKQAKYKGILPEGKQKAKPGGRYLSKVSGKDISKRRGARTTNVSKDEVLKMMSGKSVCAGWDVVFSMTAQQVNEQLYMQYQDRQGNPAFVRETGDISSETESSEGVIMKTAFNFKFNAPRLEFLLNNSSSGQVSLPMISGSYEYSILAEGNWIVIDKVEVLESDGAYVKGDVPLAVLAGSVSSQNNVCVKLNGGAFSAENFTPGTSNPNMNATLTNYFTGLQDGYEVYKFGTIDYTGVSTIESLKPKNFIINTYQTPSDRDLLQLFIATTGELQSTGLYLQEPIPSSYQSSLIINTQIFYKDVLPASLGDGGIGLILKANSPGDDPNKDKVWSTTATSGTVSAPYPPTKVGEDSHWTDYGTFYYEYYVKVPGDRVHVDLTGMAFKFGDSAVNGWTVKSKFQVTDSPYDFEYGSRDKLCDVYGCGDWHKVVYKPYSTTVDINMDSTLPFAVTGTGQDQSLKVESTSSNVKVDGNFEPPSGACGCDDSELQSRFLTTLRNNLIPQMKAVFNRPFPSISIFALKNILFPAKNVIDLKEAFVPGDMVVFGNFTE</sequence>
<keyword evidence="3" id="KW-1185">Reference proteome</keyword>
<proteinExistence type="predicted"/>
<dbReference type="GeneID" id="119731911"/>
<protein>
    <submittedName>
        <fullName evidence="2">Uncharacterized protein</fullName>
    </submittedName>
</protein>
<evidence type="ECO:0000256" key="1">
    <source>
        <dbReference type="SAM" id="Coils"/>
    </source>
</evidence>
<dbReference type="Proteomes" id="UP000887568">
    <property type="component" value="Unplaced"/>
</dbReference>
<feature type="coiled-coil region" evidence="1">
    <location>
        <begin position="860"/>
        <end position="887"/>
    </location>
</feature>
<keyword evidence="1" id="KW-0175">Coiled coil</keyword>
<name>A0A914AB90_PATMI</name>